<organism evidence="1 2">
    <name type="scientific">Meishania litoralis</name>
    <dbReference type="NCBI Taxonomy" id="3434685"/>
    <lineage>
        <taxon>Bacteria</taxon>
        <taxon>Pseudomonadati</taxon>
        <taxon>Bacteroidota</taxon>
        <taxon>Flavobacteriia</taxon>
        <taxon>Flavobacteriales</taxon>
        <taxon>Flavobacteriaceae</taxon>
        <taxon>Meishania</taxon>
    </lineage>
</organism>
<keyword evidence="2" id="KW-1185">Reference proteome</keyword>
<accession>A0ACC7LL26</accession>
<comment type="caution">
    <text evidence="1">The sequence shown here is derived from an EMBL/GenBank/DDBJ whole genome shotgun (WGS) entry which is preliminary data.</text>
</comment>
<evidence type="ECO:0000313" key="1">
    <source>
        <dbReference type="EMBL" id="MFH6604458.1"/>
    </source>
</evidence>
<dbReference type="EMBL" id="JBHFPV010000002">
    <property type="protein sequence ID" value="MFH6604458.1"/>
    <property type="molecule type" value="Genomic_DNA"/>
</dbReference>
<name>A0ACC7LL26_9FLAO</name>
<dbReference type="Proteomes" id="UP001595191">
    <property type="component" value="Unassembled WGS sequence"/>
</dbReference>
<evidence type="ECO:0000313" key="2">
    <source>
        <dbReference type="Proteomes" id="UP001595191"/>
    </source>
</evidence>
<protein>
    <submittedName>
        <fullName evidence="1">DUF1611 domain-containing protein</fullName>
    </submittedName>
</protein>
<proteinExistence type="predicted"/>
<reference evidence="1" key="1">
    <citation type="submission" date="2024-09" db="EMBL/GenBank/DDBJ databases">
        <authorList>
            <person name="Liu J."/>
        </authorList>
    </citation>
    <scope>NUCLEOTIDE SEQUENCE</scope>
    <source>
        <strain evidence="1">NBU2967</strain>
    </source>
</reference>
<sequence>MKAKALIYCENEFGRIDGKVANGLVRQSETYDIVGVIDSSKAGQDAGEYLDGVKNGIPIFESIALALEELSILPKYFIYGIAPLASFLNDEQQEIIFTAMKSGMNIVNGLPEFFNENTQFTRMARNYGVTILDVRKPPKREDLHNFSGRIQEVKVPIITVMGTDCAVGKRTTALALVEALRNEGLNAVFVTTGQTGLLQGSKYGVAIDVLTSGFATGEVENAILNAYEQEGPDIIVVEGQGALSHPAFTSSSAIIRGAAPDAIIIQHPPKRKSYCDYPKIPMLGLVEEIEMIEIFSKSKVIAITINHEKMTAVEVNQIIEQYESEYNLPVSDVLIHGCDKLVKELVKTFPELKRESVLV</sequence>
<gene>
    <name evidence="1" type="ORF">ACEZ3G_13280</name>
</gene>